<accession>A0A4R6RLK1</accession>
<feature type="region of interest" description="Disordered" evidence="1">
    <location>
        <begin position="128"/>
        <end position="159"/>
    </location>
</feature>
<gene>
    <name evidence="2" type="ORF">EDD54_1430</name>
</gene>
<evidence type="ECO:0000313" key="2">
    <source>
        <dbReference type="EMBL" id="TDP87533.1"/>
    </source>
</evidence>
<protein>
    <submittedName>
        <fullName evidence="2">Uncharacterized protein</fullName>
    </submittedName>
</protein>
<evidence type="ECO:0000256" key="1">
    <source>
        <dbReference type="SAM" id="MobiDB-lite"/>
    </source>
</evidence>
<dbReference type="AlphaFoldDB" id="A0A4R6RLK1"/>
<proteinExistence type="predicted"/>
<dbReference type="Proteomes" id="UP000294547">
    <property type="component" value="Unassembled WGS sequence"/>
</dbReference>
<keyword evidence="3" id="KW-1185">Reference proteome</keyword>
<dbReference type="EMBL" id="SNXY01000006">
    <property type="protein sequence ID" value="TDP87533.1"/>
    <property type="molecule type" value="Genomic_DNA"/>
</dbReference>
<reference evidence="2 3" key="1">
    <citation type="submission" date="2019-03" db="EMBL/GenBank/DDBJ databases">
        <title>Genomic Encyclopedia of Type Strains, Phase IV (KMG-IV): sequencing the most valuable type-strain genomes for metagenomic binning, comparative biology and taxonomic classification.</title>
        <authorList>
            <person name="Goeker M."/>
        </authorList>
    </citation>
    <scope>NUCLEOTIDE SEQUENCE [LARGE SCALE GENOMIC DNA]</scope>
    <source>
        <strain evidence="2 3">DSM 102969</strain>
    </source>
</reference>
<evidence type="ECO:0000313" key="3">
    <source>
        <dbReference type="Proteomes" id="UP000294547"/>
    </source>
</evidence>
<comment type="caution">
    <text evidence="2">The sequence shown here is derived from an EMBL/GenBank/DDBJ whole genome shotgun (WGS) entry which is preliminary data.</text>
</comment>
<sequence>MRIGSGSNANRQAWAASRNKVASSTAEIFSGPRQSGTDWAAVFLQSTDNTAAFKDYVQRNIDKFSGDTLKAMLISTDLIDWYKEKQQKELADAAKSLADKIDVLQEAKSTNRFFSRLRLYTPTATTTDTTATTTTTTTASEGDGAASTDAAGDGVDVTV</sequence>
<name>A0A4R6RLK1_9HYPH</name>
<organism evidence="2 3">
    <name type="scientific">Oharaeibacter diazotrophicus</name>
    <dbReference type="NCBI Taxonomy" id="1920512"/>
    <lineage>
        <taxon>Bacteria</taxon>
        <taxon>Pseudomonadati</taxon>
        <taxon>Pseudomonadota</taxon>
        <taxon>Alphaproteobacteria</taxon>
        <taxon>Hyphomicrobiales</taxon>
        <taxon>Pleomorphomonadaceae</taxon>
        <taxon>Oharaeibacter</taxon>
    </lineage>
</organism>
<dbReference type="RefSeq" id="WP_126535354.1">
    <property type="nucleotide sequence ID" value="NZ_BSPM01000008.1"/>
</dbReference>